<dbReference type="PANTHER" id="PTHR10000:SF8">
    <property type="entry name" value="HAD SUPERFAMILY HYDROLASE-LIKE, TYPE 3"/>
    <property type="match status" value="1"/>
</dbReference>
<dbReference type="PROSITE" id="PS01229">
    <property type="entry name" value="COF_2"/>
    <property type="match status" value="1"/>
</dbReference>
<dbReference type="InterPro" id="IPR000150">
    <property type="entry name" value="Cof"/>
</dbReference>
<name>A0ABR5ZLY7_9PROT</name>
<dbReference type="InterPro" id="IPR023214">
    <property type="entry name" value="HAD_sf"/>
</dbReference>
<dbReference type="Gene3D" id="3.40.50.1000">
    <property type="entry name" value="HAD superfamily/HAD-like"/>
    <property type="match status" value="1"/>
</dbReference>
<dbReference type="Pfam" id="PF08282">
    <property type="entry name" value="Hydrolase_3"/>
    <property type="match status" value="1"/>
</dbReference>
<evidence type="ECO:0000256" key="1">
    <source>
        <dbReference type="SAM" id="MobiDB-lite"/>
    </source>
</evidence>
<accession>A0ABR5ZLY7</accession>
<dbReference type="Gene3D" id="3.30.1240.10">
    <property type="match status" value="1"/>
</dbReference>
<dbReference type="InterPro" id="IPR036412">
    <property type="entry name" value="HAD-like_sf"/>
</dbReference>
<evidence type="ECO:0000313" key="3">
    <source>
        <dbReference type="Proteomes" id="UP001516390"/>
    </source>
</evidence>
<dbReference type="CDD" id="cd07516">
    <property type="entry name" value="HAD_Pase"/>
    <property type="match status" value="1"/>
</dbReference>
<comment type="caution">
    <text evidence="2">The sequence shown here is derived from an EMBL/GenBank/DDBJ whole genome shotgun (WGS) entry which is preliminary data.</text>
</comment>
<dbReference type="PANTHER" id="PTHR10000">
    <property type="entry name" value="PHOSPHOSERINE PHOSPHATASE"/>
    <property type="match status" value="1"/>
</dbReference>
<dbReference type="NCBIfam" id="TIGR00099">
    <property type="entry name" value="Cof-subfamily"/>
    <property type="match status" value="1"/>
</dbReference>
<dbReference type="SUPFAM" id="SSF56784">
    <property type="entry name" value="HAD-like"/>
    <property type="match status" value="1"/>
</dbReference>
<organism evidence="2 3">
    <name type="scientific">Bombella favorum</name>
    <dbReference type="NCBI Taxonomy" id="2039164"/>
    <lineage>
        <taxon>Bacteria</taxon>
        <taxon>Pseudomonadati</taxon>
        <taxon>Pseudomonadota</taxon>
        <taxon>Alphaproteobacteria</taxon>
        <taxon>Acetobacterales</taxon>
        <taxon>Acetobacteraceae</taxon>
        <taxon>Bombella</taxon>
    </lineage>
</organism>
<feature type="region of interest" description="Disordered" evidence="1">
    <location>
        <begin position="1"/>
        <end position="22"/>
    </location>
</feature>
<dbReference type="SFLD" id="SFLDG01140">
    <property type="entry name" value="C2.B:_Phosphomannomutase_and_P"/>
    <property type="match status" value="1"/>
</dbReference>
<dbReference type="SFLD" id="SFLDS00003">
    <property type="entry name" value="Haloacid_Dehalogenase"/>
    <property type="match status" value="1"/>
</dbReference>
<sequence>MRVGGRTPSSPEREEETHMTETSPTIRLVLSDMDGTILDSDHTISPTTGAAVQRLAERGVALALVSARMPAAVLPYVRQLGLKGPCVGFNGGVFFTPDGNILKSHHFPVESLMAIMEALSSFPVEIWFQTEQEWLVRECRTPLVLRERELTGMTPREVESLPMTPETVNRLIVCSDDTALIARLEEELAPPFAGRASMLRSAPHKLNITPAKATKGEAVVELARLYGVTPQEIAALGDAPNDIPMLQAAGMSIAMGQAQDSVKEQASYVTGKPDEGGWAYAAETFIMPAAPFSDGSRK</sequence>
<dbReference type="InterPro" id="IPR006379">
    <property type="entry name" value="HAD-SF_hydro_IIB"/>
</dbReference>
<evidence type="ECO:0000313" key="2">
    <source>
        <dbReference type="EMBL" id="MBA5725336.1"/>
    </source>
</evidence>
<dbReference type="EMBL" id="NWUS01000001">
    <property type="protein sequence ID" value="MBA5725336.1"/>
    <property type="molecule type" value="Genomic_DNA"/>
</dbReference>
<dbReference type="NCBIfam" id="TIGR01484">
    <property type="entry name" value="HAD-SF-IIB"/>
    <property type="match status" value="1"/>
</dbReference>
<dbReference type="Proteomes" id="UP001516390">
    <property type="component" value="Unassembled WGS sequence"/>
</dbReference>
<keyword evidence="3" id="KW-1185">Reference proteome</keyword>
<protein>
    <submittedName>
        <fullName evidence="2">Haloacid dehalogenase</fullName>
    </submittedName>
</protein>
<reference evidence="2 3" key="1">
    <citation type="submission" date="2017-09" db="EMBL/GenBank/DDBJ databases">
        <authorList>
            <person name="Jakob F."/>
        </authorList>
    </citation>
    <scope>NUCLEOTIDE SEQUENCE [LARGE SCALE GENOMIC DNA]</scope>
    <source>
        <strain evidence="2 3">TMW 2.1880</strain>
    </source>
</reference>
<gene>
    <name evidence="2" type="ORF">CPA57_03470</name>
</gene>
<proteinExistence type="predicted"/>